<dbReference type="GO" id="GO:0005886">
    <property type="term" value="C:plasma membrane"/>
    <property type="evidence" value="ECO:0007669"/>
    <property type="project" value="UniProtKB-SubCell"/>
</dbReference>
<dbReference type="PANTHER" id="PTHR43390">
    <property type="entry name" value="SIGNAL PEPTIDASE I"/>
    <property type="match status" value="1"/>
</dbReference>
<dbReference type="PANTHER" id="PTHR43390:SF1">
    <property type="entry name" value="CHLOROPLAST PROCESSING PEPTIDASE"/>
    <property type="match status" value="1"/>
</dbReference>
<dbReference type="GO" id="GO:0004252">
    <property type="term" value="F:serine-type endopeptidase activity"/>
    <property type="evidence" value="ECO:0007669"/>
    <property type="project" value="InterPro"/>
</dbReference>
<reference evidence="6" key="1">
    <citation type="submission" date="2018-12" db="EMBL/GenBank/DDBJ databases">
        <title>Tengunoibacter tsumagoiensis gen. nov., sp. nov., Dictyobacter kobayashii sp. nov., D. alpinus sp. nov., and D. joshuensis sp. nov. and description of Dictyobacteraceae fam. nov. within the order Ktedonobacterales isolated from Tengu-no-mugimeshi.</title>
        <authorList>
            <person name="Wang C.M."/>
            <person name="Zheng Y."/>
            <person name="Sakai Y."/>
            <person name="Toyoda A."/>
            <person name="Minakuchi Y."/>
            <person name="Abe K."/>
            <person name="Yokota A."/>
            <person name="Yabe S."/>
        </authorList>
    </citation>
    <scope>NUCLEOTIDE SEQUENCE [LARGE SCALE GENOMIC DNA]</scope>
    <source>
        <strain evidence="6">Uno11</strain>
    </source>
</reference>
<gene>
    <name evidence="5" type="ORF">KDK_65790</name>
</gene>
<dbReference type="AlphaFoldDB" id="A0A402AUQ1"/>
<comment type="caution">
    <text evidence="5">The sequence shown here is derived from an EMBL/GenBank/DDBJ whole genome shotgun (WGS) entry which is preliminary data.</text>
</comment>
<dbReference type="GO" id="GO:0009003">
    <property type="term" value="F:signal peptidase activity"/>
    <property type="evidence" value="ECO:0007669"/>
    <property type="project" value="UniProtKB-EC"/>
</dbReference>
<evidence type="ECO:0000256" key="1">
    <source>
        <dbReference type="ARBA" id="ARBA00004401"/>
    </source>
</evidence>
<dbReference type="InterPro" id="IPR000223">
    <property type="entry name" value="Pept_S26A_signal_pept_1"/>
</dbReference>
<dbReference type="SUPFAM" id="SSF51306">
    <property type="entry name" value="LexA/Signal peptidase"/>
    <property type="match status" value="1"/>
</dbReference>
<dbReference type="NCBIfam" id="TIGR02227">
    <property type="entry name" value="sigpep_I_bact"/>
    <property type="match status" value="1"/>
</dbReference>
<keyword evidence="3" id="KW-1133">Transmembrane helix</keyword>
<evidence type="ECO:0000256" key="3">
    <source>
        <dbReference type="RuleBase" id="RU362042"/>
    </source>
</evidence>
<dbReference type="OrthoDB" id="9802919at2"/>
<evidence type="ECO:0000313" key="6">
    <source>
        <dbReference type="Proteomes" id="UP000287188"/>
    </source>
</evidence>
<keyword evidence="6" id="KW-1185">Reference proteome</keyword>
<comment type="subcellular location">
    <subcellularLocation>
        <location evidence="1">Cell membrane</location>
        <topology evidence="1">Single-pass type II membrane protein</topology>
    </subcellularLocation>
    <subcellularLocation>
        <location evidence="3">Membrane</location>
        <topology evidence="3">Single-pass type II membrane protein</topology>
    </subcellularLocation>
</comment>
<dbReference type="EMBL" id="BIFS01000002">
    <property type="protein sequence ID" value="GCE22779.1"/>
    <property type="molecule type" value="Genomic_DNA"/>
</dbReference>
<dbReference type="EC" id="3.4.21.89" evidence="3"/>
<dbReference type="InterPro" id="IPR036286">
    <property type="entry name" value="LexA/Signal_pep-like_sf"/>
</dbReference>
<comment type="catalytic activity">
    <reaction evidence="3">
        <text>Cleavage of hydrophobic, N-terminal signal or leader sequences from secreted and periplasmic proteins.</text>
        <dbReference type="EC" id="3.4.21.89"/>
    </reaction>
</comment>
<keyword evidence="3" id="KW-0378">Hydrolase</keyword>
<protein>
    <recommendedName>
        <fullName evidence="3">Signal peptidase I</fullName>
        <ecNumber evidence="3">3.4.21.89</ecNumber>
    </recommendedName>
</protein>
<dbReference type="RefSeq" id="WP_126556067.1">
    <property type="nucleotide sequence ID" value="NZ_BIFS01000002.1"/>
</dbReference>
<keyword evidence="3" id="KW-0472">Membrane</keyword>
<dbReference type="Gene3D" id="2.10.109.10">
    <property type="entry name" value="Umud Fragment, subunit A"/>
    <property type="match status" value="1"/>
</dbReference>
<organism evidence="5 6">
    <name type="scientific">Dictyobacter kobayashii</name>
    <dbReference type="NCBI Taxonomy" id="2014872"/>
    <lineage>
        <taxon>Bacteria</taxon>
        <taxon>Bacillati</taxon>
        <taxon>Chloroflexota</taxon>
        <taxon>Ktedonobacteria</taxon>
        <taxon>Ktedonobacterales</taxon>
        <taxon>Dictyobacteraceae</taxon>
        <taxon>Dictyobacter</taxon>
    </lineage>
</organism>
<proteinExistence type="inferred from homology"/>
<dbReference type="Proteomes" id="UP000287188">
    <property type="component" value="Unassembled WGS sequence"/>
</dbReference>
<accession>A0A402AUQ1</accession>
<evidence type="ECO:0000313" key="5">
    <source>
        <dbReference type="EMBL" id="GCE22779.1"/>
    </source>
</evidence>
<dbReference type="InterPro" id="IPR019533">
    <property type="entry name" value="Peptidase_S26"/>
</dbReference>
<feature type="transmembrane region" description="Helical" evidence="3">
    <location>
        <begin position="12"/>
        <end position="31"/>
    </location>
</feature>
<dbReference type="CDD" id="cd06530">
    <property type="entry name" value="S26_SPase_I"/>
    <property type="match status" value="1"/>
</dbReference>
<sequence>MKRSHFTREIIELIAITLLLFIVIRFIIHGYHMQSTSMQPEISSDAYIMVNRTSYMFGGPQRGDAVVVHYPPNPNIDVMARIVGLPGDVIKTDSTHLTINGVVLQEPYVQKAFNPEAREWKVPANSYFVLNDNRPMTDDSRSWGTVSSDMVVGKAVIVFWPVNAWKIINNYPSVFSQVKDNH</sequence>
<keyword evidence="3" id="KW-0645">Protease</keyword>
<comment type="similarity">
    <text evidence="2 3">Belongs to the peptidase S26 family.</text>
</comment>
<evidence type="ECO:0000259" key="4">
    <source>
        <dbReference type="Pfam" id="PF10502"/>
    </source>
</evidence>
<dbReference type="PRINTS" id="PR00727">
    <property type="entry name" value="LEADERPTASE"/>
</dbReference>
<name>A0A402AUQ1_9CHLR</name>
<keyword evidence="3" id="KW-0812">Transmembrane</keyword>
<feature type="domain" description="Peptidase S26" evidence="4">
    <location>
        <begin position="9"/>
        <end position="160"/>
    </location>
</feature>
<dbReference type="Pfam" id="PF10502">
    <property type="entry name" value="Peptidase_S26"/>
    <property type="match status" value="1"/>
</dbReference>
<dbReference type="GO" id="GO:0006465">
    <property type="term" value="P:signal peptide processing"/>
    <property type="evidence" value="ECO:0007669"/>
    <property type="project" value="InterPro"/>
</dbReference>
<evidence type="ECO:0000256" key="2">
    <source>
        <dbReference type="ARBA" id="ARBA00009370"/>
    </source>
</evidence>